<keyword evidence="4" id="KW-1185">Reference proteome</keyword>
<evidence type="ECO:0000313" key="4">
    <source>
        <dbReference type="Proteomes" id="UP001355056"/>
    </source>
</evidence>
<accession>A0ABU7YZZ7</accession>
<dbReference type="RefSeq" id="WP_332617166.1">
    <property type="nucleotide sequence ID" value="NZ_JAXGFP010000005.1"/>
</dbReference>
<evidence type="ECO:0000313" key="3">
    <source>
        <dbReference type="EMBL" id="MEG3184550.1"/>
    </source>
</evidence>
<comment type="caution">
    <text evidence="3">The sequence shown here is derived from an EMBL/GenBank/DDBJ whole genome shotgun (WGS) entry which is preliminary data.</text>
</comment>
<dbReference type="Proteomes" id="UP001355056">
    <property type="component" value="Unassembled WGS sequence"/>
</dbReference>
<sequence length="369" mass="40895">MPLAITLLLAALSAFASEPGTSEAATRALAEASRSVLSLEMPAALDALAAVPAGQFTGKDARVRACMLDTFGRAASPSPVAGIEDPFVRRVVAAYRSYWWHTLREPGRRVEFEARLGEALAATLQIPAPTSEAAFDGLVERVGIALRERGLHVQQGRTPPLHELLLWASEQPRTYEVALPEGFTQPVRVFILEDFLSNGWMHYGRCGMRGPGGWATQEGLYAVKHRYDSFASEQFRVSFLGHEAQHYADLRRWPDMPSWQLEYRAKLTELVLADDRLDRIIEQFIRTRTDDESLPHPYANARVIEDLRTRLDVAGGRTLVSVPPADIHRAARMLLIRNTRASQKGHGEHSGDRPAVSRSRGAGSRASTR</sequence>
<reference evidence="3 4" key="1">
    <citation type="journal article" date="2016" name="Int. J. Syst. Evol. Microbiol.">
        <title>Lysobacter erysipheiresistens sp. nov., an antagonist of powdery mildew, isolated from tobacco-cultivated soil.</title>
        <authorList>
            <person name="Xie B."/>
            <person name="Li T."/>
            <person name="Lin X."/>
            <person name="Wang C.J."/>
            <person name="Chen Y.J."/>
            <person name="Liu W.J."/>
            <person name="Zhao Z.W."/>
        </authorList>
    </citation>
    <scope>NUCLEOTIDE SEQUENCE [LARGE SCALE GENOMIC DNA]</scope>
    <source>
        <strain evidence="3 4">RS-LYSO-3</strain>
    </source>
</reference>
<evidence type="ECO:0000256" key="2">
    <source>
        <dbReference type="SAM" id="SignalP"/>
    </source>
</evidence>
<dbReference type="EMBL" id="JAXGFP010000005">
    <property type="protein sequence ID" value="MEG3184550.1"/>
    <property type="molecule type" value="Genomic_DNA"/>
</dbReference>
<feature type="signal peptide" evidence="2">
    <location>
        <begin position="1"/>
        <end position="16"/>
    </location>
</feature>
<gene>
    <name evidence="3" type="ORF">SNE34_11070</name>
</gene>
<feature type="region of interest" description="Disordered" evidence="1">
    <location>
        <begin position="340"/>
        <end position="369"/>
    </location>
</feature>
<proteinExistence type="predicted"/>
<organism evidence="3 4">
    <name type="scientific">Novilysobacter erysipheiresistens</name>
    <dbReference type="NCBI Taxonomy" id="1749332"/>
    <lineage>
        <taxon>Bacteria</taxon>
        <taxon>Pseudomonadati</taxon>
        <taxon>Pseudomonadota</taxon>
        <taxon>Gammaproteobacteria</taxon>
        <taxon>Lysobacterales</taxon>
        <taxon>Lysobacteraceae</taxon>
        <taxon>Novilysobacter</taxon>
    </lineage>
</organism>
<protein>
    <submittedName>
        <fullName evidence="3">Uncharacterized protein</fullName>
    </submittedName>
</protein>
<evidence type="ECO:0000256" key="1">
    <source>
        <dbReference type="SAM" id="MobiDB-lite"/>
    </source>
</evidence>
<name>A0ABU7YZZ7_9GAMM</name>
<feature type="compositionally biased region" description="Low complexity" evidence="1">
    <location>
        <begin position="357"/>
        <end position="369"/>
    </location>
</feature>
<keyword evidence="2" id="KW-0732">Signal</keyword>
<feature type="chain" id="PRO_5046434406" evidence="2">
    <location>
        <begin position="17"/>
        <end position="369"/>
    </location>
</feature>